<keyword evidence="2" id="KW-1185">Reference proteome</keyword>
<dbReference type="PANTHER" id="PTHR30528">
    <property type="entry name" value="CYTOPLASMIC PROTEIN"/>
    <property type="match status" value="1"/>
</dbReference>
<dbReference type="AlphaFoldDB" id="A0A2T6B3K3"/>
<dbReference type="Proteomes" id="UP000244069">
    <property type="component" value="Unassembled WGS sequence"/>
</dbReference>
<evidence type="ECO:0000313" key="2">
    <source>
        <dbReference type="Proteomes" id="UP000244069"/>
    </source>
</evidence>
<dbReference type="InterPro" id="IPR009351">
    <property type="entry name" value="AlkZ-like"/>
</dbReference>
<accession>A0A2T6B3K3</accession>
<proteinExistence type="predicted"/>
<name>A0A2T6B3K3_9RHOB</name>
<dbReference type="PANTHER" id="PTHR30528:SF0">
    <property type="entry name" value="CYTOPLASMIC PROTEIN"/>
    <property type="match status" value="1"/>
</dbReference>
<sequence length="395" mass="45424">MRLTNAEARALFLARHGLADPPAGPGKGADLMQVIRDLGFVQVDSVRTVERAHHMILRARRPAYRPRNIAAPLERDRALFEHWTHDASVIPMEFWPHWRLRFARDAAKLRHRWERERRECFGEKLEQVLDHVHAHGPVTSAEVGAEESRSSGGWWDWHPSKTALEYLWRAGHLSVTRRENFRKVYDLTERVIPDHIRAIHPDPEDSIDWLCNAAVDRLGFATSGEIAAFWAIVTPAEAKDWCQGQLDTGSLEPVEVTCADGNLRRHLARPGLRDTLPESLPKRLRILSPFDPALRDRTRAERLFGFRYRIEIFTPAHKRDYGYYVFPMLEGDRLTGRIDISADRLNGALNVTALWPEKGVKWGGGRQARLEAELDRMARFAGLEAVTWSPRWLRT</sequence>
<dbReference type="EMBL" id="QBKN01000004">
    <property type="protein sequence ID" value="PTX50650.1"/>
    <property type="molecule type" value="Genomic_DNA"/>
</dbReference>
<evidence type="ECO:0000313" key="1">
    <source>
        <dbReference type="EMBL" id="PTX50650.1"/>
    </source>
</evidence>
<reference evidence="1 2" key="1">
    <citation type="submission" date="2018-04" db="EMBL/GenBank/DDBJ databases">
        <title>Genomic Encyclopedia of Archaeal and Bacterial Type Strains, Phase II (KMG-II): from individual species to whole genera.</title>
        <authorList>
            <person name="Goeker M."/>
        </authorList>
    </citation>
    <scope>NUCLEOTIDE SEQUENCE [LARGE SCALE GENOMIC DNA]</scope>
    <source>
        <strain evidence="1 2">DSM 29329</strain>
    </source>
</reference>
<evidence type="ECO:0008006" key="3">
    <source>
        <dbReference type="Google" id="ProtNLM"/>
    </source>
</evidence>
<protein>
    <recommendedName>
        <fullName evidence="3">Winged helix-turn-helix domain-containing protein</fullName>
    </recommendedName>
</protein>
<comment type="caution">
    <text evidence="1">The sequence shown here is derived from an EMBL/GenBank/DDBJ whole genome shotgun (WGS) entry which is preliminary data.</text>
</comment>
<dbReference type="Pfam" id="PF06224">
    <property type="entry name" value="AlkZ-like"/>
    <property type="match status" value="1"/>
</dbReference>
<gene>
    <name evidence="1" type="ORF">C8N44_1045</name>
</gene>
<organism evidence="1 2">
    <name type="scientific">Allosediminivita pacifica</name>
    <dbReference type="NCBI Taxonomy" id="1267769"/>
    <lineage>
        <taxon>Bacteria</taxon>
        <taxon>Pseudomonadati</taxon>
        <taxon>Pseudomonadota</taxon>
        <taxon>Alphaproteobacteria</taxon>
        <taxon>Rhodobacterales</taxon>
        <taxon>Paracoccaceae</taxon>
        <taxon>Allosediminivita</taxon>
    </lineage>
</organism>